<dbReference type="EMBL" id="MASI01000002">
    <property type="protein sequence ID" value="ODA68038.1"/>
    <property type="molecule type" value="Genomic_DNA"/>
</dbReference>
<evidence type="ECO:0000256" key="2">
    <source>
        <dbReference type="ARBA" id="ARBA00022448"/>
    </source>
</evidence>
<comment type="similarity">
    <text evidence="1 6">Belongs to the SecB family.</text>
</comment>
<dbReference type="PRINTS" id="PR01594">
    <property type="entry name" value="SECBCHAPRONE"/>
</dbReference>
<comment type="subcellular location">
    <subcellularLocation>
        <location evidence="6">Cytoplasm</location>
    </subcellularLocation>
</comment>
<evidence type="ECO:0000256" key="3">
    <source>
        <dbReference type="ARBA" id="ARBA00022927"/>
    </source>
</evidence>
<dbReference type="InterPro" id="IPR003708">
    <property type="entry name" value="SecB"/>
</dbReference>
<evidence type="ECO:0000256" key="5">
    <source>
        <dbReference type="ARBA" id="ARBA00023186"/>
    </source>
</evidence>
<proteinExistence type="inferred from homology"/>
<dbReference type="SUPFAM" id="SSF54611">
    <property type="entry name" value="SecB-like"/>
    <property type="match status" value="1"/>
</dbReference>
<dbReference type="Proteomes" id="UP000095087">
    <property type="component" value="Unassembled WGS sequence"/>
</dbReference>
<comment type="function">
    <text evidence="6">One of the proteins required for the normal export of preproteins out of the cell cytoplasm. It is a molecular chaperone that binds to a subset of precursor proteins, maintaining them in a translocation-competent state. It also specifically binds to its receptor SecA.</text>
</comment>
<accession>A0A1E2S122</accession>
<dbReference type="PATRIC" id="fig|1177755.3.peg.1215"/>
<dbReference type="NCBIfam" id="TIGR00809">
    <property type="entry name" value="secB"/>
    <property type="match status" value="1"/>
</dbReference>
<dbReference type="PANTHER" id="PTHR36918:SF1">
    <property type="entry name" value="PROTEIN-EXPORT PROTEIN SECB"/>
    <property type="match status" value="1"/>
</dbReference>
<keyword evidence="3 6" id="KW-0653">Protein transport</keyword>
<dbReference type="GO" id="GO:0015031">
    <property type="term" value="P:protein transport"/>
    <property type="evidence" value="ECO:0007669"/>
    <property type="project" value="UniProtKB-UniRule"/>
</dbReference>
<comment type="subunit">
    <text evidence="6">Homotetramer, a dimer of dimers. One homotetramer interacts with 1 SecA dimer.</text>
</comment>
<dbReference type="OrthoDB" id="9795145at2"/>
<dbReference type="GO" id="GO:0051082">
    <property type="term" value="F:unfolded protein binding"/>
    <property type="evidence" value="ECO:0007669"/>
    <property type="project" value="InterPro"/>
</dbReference>
<dbReference type="NCBIfam" id="NF004392">
    <property type="entry name" value="PRK05751.1-3"/>
    <property type="match status" value="1"/>
</dbReference>
<protein>
    <recommendedName>
        <fullName evidence="6">Protein-export protein SecB</fullName>
    </recommendedName>
</protein>
<gene>
    <name evidence="6" type="primary">secB</name>
    <name evidence="7" type="ORF">A7A08_01208</name>
</gene>
<dbReference type="GO" id="GO:0005737">
    <property type="term" value="C:cytoplasm"/>
    <property type="evidence" value="ECO:0007669"/>
    <property type="project" value="UniProtKB-SubCell"/>
</dbReference>
<keyword evidence="2 6" id="KW-0813">Transport</keyword>
<keyword evidence="5 6" id="KW-0143">Chaperone</keyword>
<dbReference type="STRING" id="1177755.A7A08_01208"/>
<name>A0A1E2S122_9HYPH</name>
<evidence type="ECO:0000256" key="1">
    <source>
        <dbReference type="ARBA" id="ARBA00009990"/>
    </source>
</evidence>
<evidence type="ECO:0000313" key="7">
    <source>
        <dbReference type="EMBL" id="ODA68038.1"/>
    </source>
</evidence>
<dbReference type="Pfam" id="PF02556">
    <property type="entry name" value="SecB"/>
    <property type="match status" value="1"/>
</dbReference>
<dbReference type="GO" id="GO:0051262">
    <property type="term" value="P:protein tetramerization"/>
    <property type="evidence" value="ECO:0007669"/>
    <property type="project" value="InterPro"/>
</dbReference>
<evidence type="ECO:0000313" key="8">
    <source>
        <dbReference type="Proteomes" id="UP000095087"/>
    </source>
</evidence>
<dbReference type="AlphaFoldDB" id="A0A1E2S122"/>
<dbReference type="PANTHER" id="PTHR36918">
    <property type="match status" value="1"/>
</dbReference>
<dbReference type="InterPro" id="IPR035958">
    <property type="entry name" value="SecB-like_sf"/>
</dbReference>
<dbReference type="GO" id="GO:0006457">
    <property type="term" value="P:protein folding"/>
    <property type="evidence" value="ECO:0007669"/>
    <property type="project" value="UniProtKB-UniRule"/>
</dbReference>
<keyword evidence="8" id="KW-1185">Reference proteome</keyword>
<sequence>MADETQAGEGAKEAGQGSQQVTLNVLAQYIKDMSFESPNAPKTLQPGKTQPRLEVSVNVQASGVGEDLYEVVLSLEAHAKTDDDVVYNIELLYGGMFRVKGASQEMLQPILFIDCPALLFPFARRVMADVSRDGGFPPLLLDPIDFRTLYRRNLENAQKEAGSGPKN</sequence>
<comment type="caution">
    <text evidence="7">The sequence shown here is derived from an EMBL/GenBank/DDBJ whole genome shotgun (WGS) entry which is preliminary data.</text>
</comment>
<evidence type="ECO:0000256" key="6">
    <source>
        <dbReference type="HAMAP-Rule" id="MF_00821"/>
    </source>
</evidence>
<dbReference type="HAMAP" id="MF_00821">
    <property type="entry name" value="SecB"/>
    <property type="match status" value="1"/>
</dbReference>
<keyword evidence="4 6" id="KW-0811">Translocation</keyword>
<keyword evidence="6" id="KW-0963">Cytoplasm</keyword>
<dbReference type="RefSeq" id="WP_069094549.1">
    <property type="nucleotide sequence ID" value="NZ_MASI01000002.1"/>
</dbReference>
<reference evidence="7 8" key="1">
    <citation type="submission" date="2016-07" db="EMBL/GenBank/DDBJ databases">
        <title>Draft genome sequence of Methyloligella halotolerans C2T (VKM B-2706T=CCUG 61687T=DSM 25045T), a halotolerant polyhydroxybutyrate accumulating methylotroph.</title>
        <authorList>
            <person name="Vasilenko O.V."/>
            <person name="Doronina N.V."/>
            <person name="Poroshina M.N."/>
            <person name="Tarlachkov S.V."/>
            <person name="Trotsenko Y.A."/>
        </authorList>
    </citation>
    <scope>NUCLEOTIDE SEQUENCE [LARGE SCALE GENOMIC DNA]</scope>
    <source>
        <strain evidence="7 8">VKM B-2706</strain>
    </source>
</reference>
<evidence type="ECO:0000256" key="4">
    <source>
        <dbReference type="ARBA" id="ARBA00023010"/>
    </source>
</evidence>
<dbReference type="Gene3D" id="3.10.420.10">
    <property type="entry name" value="SecB-like"/>
    <property type="match status" value="1"/>
</dbReference>
<organism evidence="7 8">
    <name type="scientific">Methyloligella halotolerans</name>
    <dbReference type="NCBI Taxonomy" id="1177755"/>
    <lineage>
        <taxon>Bacteria</taxon>
        <taxon>Pseudomonadati</taxon>
        <taxon>Pseudomonadota</taxon>
        <taxon>Alphaproteobacteria</taxon>
        <taxon>Hyphomicrobiales</taxon>
        <taxon>Hyphomicrobiaceae</taxon>
        <taxon>Methyloligella</taxon>
    </lineage>
</organism>